<dbReference type="GO" id="GO:0003723">
    <property type="term" value="F:RNA binding"/>
    <property type="evidence" value="ECO:0007669"/>
    <property type="project" value="InterPro"/>
</dbReference>
<evidence type="ECO:0000256" key="6">
    <source>
        <dbReference type="ARBA" id="ARBA00039335"/>
    </source>
</evidence>
<dbReference type="Proteomes" id="UP000001593">
    <property type="component" value="Unassembled WGS sequence"/>
</dbReference>
<dbReference type="PANTHER" id="PTHR48277">
    <property type="entry name" value="MITOCHONDRIAL RIBOSOMAL PROTEIN S5"/>
    <property type="match status" value="1"/>
</dbReference>
<evidence type="ECO:0000256" key="1">
    <source>
        <dbReference type="ARBA" id="ARBA00004173"/>
    </source>
</evidence>
<accession>A7RP03</accession>
<gene>
    <name evidence="10" type="ORF">NEMVEDRAFT_v1g199928</name>
</gene>
<name>A7RP03_NEMVE</name>
<evidence type="ECO:0000256" key="8">
    <source>
        <dbReference type="RuleBase" id="RU003823"/>
    </source>
</evidence>
<dbReference type="HOGENOM" id="CLU_050434_0_0_1"/>
<evidence type="ECO:0000259" key="9">
    <source>
        <dbReference type="PROSITE" id="PS50881"/>
    </source>
</evidence>
<dbReference type="PROSITE" id="PS50881">
    <property type="entry name" value="S5_DSRBD"/>
    <property type="match status" value="1"/>
</dbReference>
<keyword evidence="5 7" id="KW-0687">Ribonucleoprotein</keyword>
<sequence length="270" mass="29507">MAAAYMLLRRACSSSGFRLISPLYAAQASAKASSLAPSFTVLSSLTREEYDKLWAAATGGRGTGRGRKKKVKKGVDPEKLKFARGGTQWEGFNAPVILEGDVVEKGRLPGKEDDQEFRRPGQWFERGWSGTTWPGRKAGNPQRSDREVLKNFDSVVVELRRVSNVTSGGKKRSLRALVVVGNRNGAAGFGVGKGRTPISAIRKARNKAVNYLYFVERCDNRTSFGLSCHRAIKEIAELLGIDDMRCKVLGPTTPLSLVQAVFQGLTSQVL</sequence>
<dbReference type="InParanoid" id="A7RP03"/>
<dbReference type="GO" id="GO:0003735">
    <property type="term" value="F:structural constituent of ribosome"/>
    <property type="evidence" value="ECO:0000318"/>
    <property type="project" value="GO_Central"/>
</dbReference>
<proteinExistence type="inferred from homology"/>
<evidence type="ECO:0000313" key="11">
    <source>
        <dbReference type="Proteomes" id="UP000001593"/>
    </source>
</evidence>
<organism evidence="10 11">
    <name type="scientific">Nematostella vectensis</name>
    <name type="common">Starlet sea anemone</name>
    <dbReference type="NCBI Taxonomy" id="45351"/>
    <lineage>
        <taxon>Eukaryota</taxon>
        <taxon>Metazoa</taxon>
        <taxon>Cnidaria</taxon>
        <taxon>Anthozoa</taxon>
        <taxon>Hexacorallia</taxon>
        <taxon>Actiniaria</taxon>
        <taxon>Edwardsiidae</taxon>
        <taxon>Nematostella</taxon>
    </lineage>
</organism>
<keyword evidence="11" id="KW-1185">Reference proteome</keyword>
<dbReference type="PANTHER" id="PTHR48277:SF1">
    <property type="entry name" value="MITOCHONDRIAL RIBOSOMAL PROTEIN S5"/>
    <property type="match status" value="1"/>
</dbReference>
<dbReference type="AlphaFoldDB" id="A7RP03"/>
<dbReference type="STRING" id="45351.A7RP03"/>
<evidence type="ECO:0000256" key="3">
    <source>
        <dbReference type="ARBA" id="ARBA00022980"/>
    </source>
</evidence>
<comment type="similarity">
    <text evidence="2 8">Belongs to the universal ribosomal protein uS5 family.</text>
</comment>
<dbReference type="FunFam" id="3.30.160.20:FF:000022">
    <property type="entry name" value="28S ribosomal protein S5, mitochondrial"/>
    <property type="match status" value="1"/>
</dbReference>
<dbReference type="GO" id="GO:0005763">
    <property type="term" value="C:mitochondrial small ribosomal subunit"/>
    <property type="evidence" value="ECO:0000318"/>
    <property type="project" value="GO_Central"/>
</dbReference>
<dbReference type="SUPFAM" id="SSF54211">
    <property type="entry name" value="Ribosomal protein S5 domain 2-like"/>
    <property type="match status" value="1"/>
</dbReference>
<dbReference type="InterPro" id="IPR000851">
    <property type="entry name" value="Ribosomal_uS5"/>
</dbReference>
<evidence type="ECO:0000256" key="5">
    <source>
        <dbReference type="ARBA" id="ARBA00023274"/>
    </source>
</evidence>
<comment type="subcellular location">
    <subcellularLocation>
        <location evidence="1">Mitochondrion</location>
    </subcellularLocation>
</comment>
<protein>
    <recommendedName>
        <fullName evidence="6">Small ribosomal subunit protein uS5m</fullName>
    </recommendedName>
</protein>
<evidence type="ECO:0000256" key="7">
    <source>
        <dbReference type="PROSITE-ProRule" id="PRU00268"/>
    </source>
</evidence>
<dbReference type="InterPro" id="IPR020568">
    <property type="entry name" value="Ribosomal_Su5_D2-typ_SF"/>
</dbReference>
<dbReference type="Gene3D" id="3.30.230.10">
    <property type="match status" value="1"/>
</dbReference>
<feature type="domain" description="S5 DRBM" evidence="9">
    <location>
        <begin position="152"/>
        <end position="215"/>
    </location>
</feature>
<dbReference type="InterPro" id="IPR013810">
    <property type="entry name" value="Ribosomal_uS5_N"/>
</dbReference>
<dbReference type="InterPro" id="IPR014721">
    <property type="entry name" value="Ribsml_uS5_D2-typ_fold_subgr"/>
</dbReference>
<evidence type="ECO:0000313" key="10">
    <source>
        <dbReference type="EMBL" id="EDO46769.1"/>
    </source>
</evidence>
<evidence type="ECO:0000256" key="2">
    <source>
        <dbReference type="ARBA" id="ARBA00008945"/>
    </source>
</evidence>
<dbReference type="Pfam" id="PF00333">
    <property type="entry name" value="Ribosomal_S5"/>
    <property type="match status" value="1"/>
</dbReference>
<dbReference type="EMBL" id="DS469524">
    <property type="protein sequence ID" value="EDO46769.1"/>
    <property type="molecule type" value="Genomic_DNA"/>
</dbReference>
<dbReference type="PhylomeDB" id="A7RP03"/>
<reference evidence="10 11" key="1">
    <citation type="journal article" date="2007" name="Science">
        <title>Sea anemone genome reveals ancestral eumetazoan gene repertoire and genomic organization.</title>
        <authorList>
            <person name="Putnam N.H."/>
            <person name="Srivastava M."/>
            <person name="Hellsten U."/>
            <person name="Dirks B."/>
            <person name="Chapman J."/>
            <person name="Salamov A."/>
            <person name="Terry A."/>
            <person name="Shapiro H."/>
            <person name="Lindquist E."/>
            <person name="Kapitonov V.V."/>
            <person name="Jurka J."/>
            <person name="Genikhovich G."/>
            <person name="Grigoriev I.V."/>
            <person name="Lucas S.M."/>
            <person name="Steele R.E."/>
            <person name="Finnerty J.R."/>
            <person name="Technau U."/>
            <person name="Martindale M.Q."/>
            <person name="Rokhsar D.S."/>
        </authorList>
    </citation>
    <scope>NUCLEOTIDE SEQUENCE [LARGE SCALE GENOMIC DNA]</scope>
    <source>
        <strain evidence="11">CH2 X CH6</strain>
    </source>
</reference>
<dbReference type="Pfam" id="PF03719">
    <property type="entry name" value="Ribosomal_S5_C"/>
    <property type="match status" value="1"/>
</dbReference>
<keyword evidence="3 7" id="KW-0689">Ribosomal protein</keyword>
<dbReference type="SUPFAM" id="SSF54768">
    <property type="entry name" value="dsRNA-binding domain-like"/>
    <property type="match status" value="1"/>
</dbReference>
<dbReference type="Gene3D" id="3.30.160.20">
    <property type="match status" value="1"/>
</dbReference>
<dbReference type="InterPro" id="IPR005324">
    <property type="entry name" value="Ribosomal_uS5_C"/>
</dbReference>
<evidence type="ECO:0000256" key="4">
    <source>
        <dbReference type="ARBA" id="ARBA00023128"/>
    </source>
</evidence>
<keyword evidence="4" id="KW-0496">Mitochondrion</keyword>
<dbReference type="eggNOG" id="KOG2646">
    <property type="taxonomic scope" value="Eukaryota"/>
</dbReference>
<dbReference type="GO" id="GO:0006412">
    <property type="term" value="P:translation"/>
    <property type="evidence" value="ECO:0000318"/>
    <property type="project" value="GO_Central"/>
</dbReference>